<dbReference type="EMBL" id="CP009962">
    <property type="protein sequence ID" value="AIY41404.1"/>
    <property type="molecule type" value="Genomic_DNA"/>
</dbReference>
<dbReference type="InterPro" id="IPR001763">
    <property type="entry name" value="Rhodanese-like_dom"/>
</dbReference>
<keyword evidence="4" id="KW-1185">Reference proteome</keyword>
<dbReference type="Gene3D" id="3.40.250.10">
    <property type="entry name" value="Rhodanese-like domain"/>
    <property type="match status" value="1"/>
</dbReference>
<keyword evidence="1" id="KW-0732">Signal</keyword>
<organism evidence="3 4">
    <name type="scientific">Collimonas arenae</name>
    <dbReference type="NCBI Taxonomy" id="279058"/>
    <lineage>
        <taxon>Bacteria</taxon>
        <taxon>Pseudomonadati</taxon>
        <taxon>Pseudomonadota</taxon>
        <taxon>Betaproteobacteria</taxon>
        <taxon>Burkholderiales</taxon>
        <taxon>Oxalobacteraceae</taxon>
        <taxon>Collimonas</taxon>
    </lineage>
</organism>
<dbReference type="RefSeq" id="WP_038488621.1">
    <property type="nucleotide sequence ID" value="NZ_CP009962.1"/>
</dbReference>
<feature type="signal peptide" evidence="1">
    <location>
        <begin position="1"/>
        <end position="29"/>
    </location>
</feature>
<evidence type="ECO:0000313" key="4">
    <source>
        <dbReference type="Proteomes" id="UP000030302"/>
    </source>
</evidence>
<dbReference type="KEGG" id="care:LT85_2246"/>
<dbReference type="SUPFAM" id="SSF52821">
    <property type="entry name" value="Rhodanese/Cell cycle control phosphatase"/>
    <property type="match status" value="1"/>
</dbReference>
<name>A0A0A1FCK8_9BURK</name>
<proteinExistence type="predicted"/>
<evidence type="ECO:0000256" key="1">
    <source>
        <dbReference type="SAM" id="SignalP"/>
    </source>
</evidence>
<dbReference type="Pfam" id="PF00581">
    <property type="entry name" value="Rhodanese"/>
    <property type="match status" value="1"/>
</dbReference>
<dbReference type="SMART" id="SM00450">
    <property type="entry name" value="RHOD"/>
    <property type="match status" value="1"/>
</dbReference>
<dbReference type="Proteomes" id="UP000030302">
    <property type="component" value="Chromosome"/>
</dbReference>
<protein>
    <recommendedName>
        <fullName evidence="2">Rhodanese domain-containing protein</fullName>
    </recommendedName>
</protein>
<evidence type="ECO:0000313" key="3">
    <source>
        <dbReference type="EMBL" id="AIY41404.1"/>
    </source>
</evidence>
<dbReference type="HOGENOM" id="CLU_905228_0_0_4"/>
<reference evidence="4" key="1">
    <citation type="journal article" date="2014" name="Soil Biol. Biochem.">
        <title>Structure and function of bacterial communities in ageing soils: Insights from the Mendocino ecological staircase.</title>
        <authorList>
            <person name="Uroz S."/>
            <person name="Tech J.J."/>
            <person name="Sawaya N.A."/>
            <person name="Frey-Klett P."/>
            <person name="Leveau J.H.J."/>
        </authorList>
    </citation>
    <scope>NUCLEOTIDE SEQUENCE [LARGE SCALE GENOMIC DNA]</scope>
    <source>
        <strain evidence="4">Cal35</strain>
    </source>
</reference>
<accession>A0A0A1FCK8</accession>
<evidence type="ECO:0000259" key="2">
    <source>
        <dbReference type="PROSITE" id="PS50206"/>
    </source>
</evidence>
<sequence length="307" mass="32852">MKPFSKLPPAACCMYVVAILLFSPAATVAAQPADGMPEALKNIKQAGSMCMRTDALPAKSASGTIVAERQPDMSCAIGAAELLPQLGHTETTLVDTRLPAEYSAYRIAETLNMSVSELRTKPFLHSKNVVLIGNGKAERELYAACATLKAEGFKQVRVLRGGMPVWLSARHAVLGKPADVMEYTHLDSSELWGESQFDANLVLLVRGQAAMQQQLSAQAIPEANAAEIKRALEQRRRQGGKSPLAAVVVASAVSLTADAIQKLREAALPTPLLFYSGSVDVYLRQVAQQKAIWLAQANGPKQLGCGL</sequence>
<dbReference type="InterPro" id="IPR036873">
    <property type="entry name" value="Rhodanese-like_dom_sf"/>
</dbReference>
<dbReference type="AlphaFoldDB" id="A0A0A1FCK8"/>
<dbReference type="CDD" id="cd00158">
    <property type="entry name" value="RHOD"/>
    <property type="match status" value="1"/>
</dbReference>
<gene>
    <name evidence="3" type="ORF">LT85_2246</name>
</gene>
<dbReference type="PROSITE" id="PS50206">
    <property type="entry name" value="RHODANESE_3"/>
    <property type="match status" value="1"/>
</dbReference>
<feature type="chain" id="PRO_5001974165" description="Rhodanese domain-containing protein" evidence="1">
    <location>
        <begin position="30"/>
        <end position="307"/>
    </location>
</feature>
<feature type="domain" description="Rhodanese" evidence="2">
    <location>
        <begin position="87"/>
        <end position="175"/>
    </location>
</feature>
<dbReference type="STRING" id="279058.LT85_2246"/>
<dbReference type="OrthoDB" id="9789585at2"/>